<evidence type="ECO:0000256" key="5">
    <source>
        <dbReference type="ARBA" id="ARBA00022989"/>
    </source>
</evidence>
<proteinExistence type="inferred from homology"/>
<evidence type="ECO:0000256" key="8">
    <source>
        <dbReference type="SAM" id="Phobius"/>
    </source>
</evidence>
<dbReference type="InterPro" id="IPR027815">
    <property type="entry name" value="CSC1/OSCA1-like_cyt"/>
</dbReference>
<feature type="transmembrane region" description="Helical" evidence="8">
    <location>
        <begin position="725"/>
        <end position="745"/>
    </location>
</feature>
<evidence type="ECO:0000256" key="4">
    <source>
        <dbReference type="ARBA" id="ARBA00022692"/>
    </source>
</evidence>
<evidence type="ECO:0000256" key="3">
    <source>
        <dbReference type="ARBA" id="ARBA00022448"/>
    </source>
</evidence>
<dbReference type="Pfam" id="PF14703">
    <property type="entry name" value="PHM7_cyt"/>
    <property type="match status" value="1"/>
</dbReference>
<evidence type="ECO:0000256" key="2">
    <source>
        <dbReference type="ARBA" id="ARBA00007779"/>
    </source>
</evidence>
<feature type="transmembrane region" description="Helical" evidence="8">
    <location>
        <begin position="442"/>
        <end position="466"/>
    </location>
</feature>
<feature type="transmembrane region" description="Helical" evidence="8">
    <location>
        <begin position="138"/>
        <end position="157"/>
    </location>
</feature>
<dbReference type="InterPro" id="IPR045122">
    <property type="entry name" value="Csc1-like"/>
</dbReference>
<evidence type="ECO:0000313" key="13">
    <source>
        <dbReference type="Proteomes" id="UP001447188"/>
    </source>
</evidence>
<sequence>MEYHLQSSVHILGNGSTRDPNELTRAKDLPTQLVISFTLGLSAFISFCVLRPRWSTLYAARKKQVHSGMSPVVEPRVSQMNFKLTIGGMNKASTLPDLPRSFFGWIPTLWFITDEKVLATAGLDAYVFLAFFKMAIRFTGYATILAYTILLPIQYYYDGSKTKFGFPSWVLGDGEVEIYDEKKPAKEHRLDGPYLWAYLGFIYIFTALAVFLLIDATREVMSVRQRYLGGQVTITDRTIRLSGVPSELRSEAALKEYVEDLGIGKVEAVTICRDWKELDALMEQRTHVLRRLEEAYTSYYGRCRRQRRRNTLLAVEPEAHDEEAAPLLNGNGNLKDGMVRRPIRTLRYGYLKLKTKKVDAIDHYEARLSILDEQIIAARKKEYKPVPIAFVTMATTAAAQVAIQAVLDPRFATLLAYQAPSPASIVWRNTYMSRLSRVSRSWSISAFVTILSVVWLVPVTGLAALLNIEDIRKISPALADVLEGNEYIKSLVQGFLPTLALTLLNVAVPYFYDWLSNYQGMISQAEVELSVISKNFFFTFFNLFCAFTILGTALTFEKLWDELKGSLSDTTRIAYALAGSLNGLAAFYVNLIILQGIGMFPFRLLEFGSVALYPITLVAARTPRDYDELRKPPVFSYGFYLPQPILVLIITFVYSILPRGRLILVFGWFYFVVGYFTYKYQLLYAMDHPQHSTGQAWSMIFYRVVVGLIIFQLAMAGFLASQQAFVRSLLVVPLIVAGLVSMYRWEENWGRLSRFIALRAVKEPERVRGEETHDERRERGLVFINPSLVSPLEKPWVPGSRDGELEDGGFLPRRQSEDMWAGSGDIEDGY</sequence>
<comment type="caution">
    <text evidence="12">The sequence shown here is derived from an EMBL/GenBank/DDBJ whole genome shotgun (WGS) entry which is preliminary data.</text>
</comment>
<evidence type="ECO:0000313" key="12">
    <source>
        <dbReference type="EMBL" id="KAL0632222.1"/>
    </source>
</evidence>
<dbReference type="InterPro" id="IPR032880">
    <property type="entry name" value="CSC1/OSCA1-like_N"/>
</dbReference>
<feature type="transmembrane region" description="Helical" evidence="8">
    <location>
        <begin position="33"/>
        <end position="54"/>
    </location>
</feature>
<feature type="transmembrane region" description="Helical" evidence="8">
    <location>
        <begin position="487"/>
        <end position="512"/>
    </location>
</feature>
<feature type="domain" description="CSC1/OSCA1-like 7TM region" evidence="9">
    <location>
        <begin position="440"/>
        <end position="718"/>
    </location>
</feature>
<feature type="region of interest" description="Disordered" evidence="7">
    <location>
        <begin position="794"/>
        <end position="830"/>
    </location>
</feature>
<keyword evidence="13" id="KW-1185">Reference proteome</keyword>
<feature type="transmembrane region" description="Helical" evidence="8">
    <location>
        <begin position="700"/>
        <end position="719"/>
    </location>
</feature>
<dbReference type="Proteomes" id="UP001447188">
    <property type="component" value="Unassembled WGS sequence"/>
</dbReference>
<dbReference type="PANTHER" id="PTHR13018:SF5">
    <property type="entry name" value="RE44586P"/>
    <property type="match status" value="1"/>
</dbReference>
<evidence type="ECO:0000259" key="9">
    <source>
        <dbReference type="Pfam" id="PF02714"/>
    </source>
</evidence>
<keyword evidence="4 8" id="KW-0812">Transmembrane</keyword>
<evidence type="ECO:0000256" key="7">
    <source>
        <dbReference type="SAM" id="MobiDB-lite"/>
    </source>
</evidence>
<dbReference type="Pfam" id="PF02714">
    <property type="entry name" value="RSN1_7TM"/>
    <property type="match status" value="1"/>
</dbReference>
<feature type="domain" description="CSC1/OSCA1-like cytosolic" evidence="11">
    <location>
        <begin position="236"/>
        <end position="429"/>
    </location>
</feature>
<reference evidence="12 13" key="1">
    <citation type="submission" date="2024-02" db="EMBL/GenBank/DDBJ databases">
        <title>Discinaceae phylogenomics.</title>
        <authorList>
            <person name="Dirks A.C."/>
            <person name="James T.Y."/>
        </authorList>
    </citation>
    <scope>NUCLEOTIDE SEQUENCE [LARGE SCALE GENOMIC DNA]</scope>
    <source>
        <strain evidence="12 13">ACD0624</strain>
    </source>
</reference>
<feature type="transmembrane region" description="Helical" evidence="8">
    <location>
        <begin position="604"/>
        <end position="622"/>
    </location>
</feature>
<organism evidence="12 13">
    <name type="scientific">Discina gigas</name>
    <dbReference type="NCBI Taxonomy" id="1032678"/>
    <lineage>
        <taxon>Eukaryota</taxon>
        <taxon>Fungi</taxon>
        <taxon>Dikarya</taxon>
        <taxon>Ascomycota</taxon>
        <taxon>Pezizomycotina</taxon>
        <taxon>Pezizomycetes</taxon>
        <taxon>Pezizales</taxon>
        <taxon>Discinaceae</taxon>
        <taxon>Discina</taxon>
    </lineage>
</organism>
<keyword evidence="5 8" id="KW-1133">Transmembrane helix</keyword>
<dbReference type="Pfam" id="PF13967">
    <property type="entry name" value="RSN1_TM"/>
    <property type="match status" value="1"/>
</dbReference>
<comment type="subcellular location">
    <subcellularLocation>
        <location evidence="1">Membrane</location>
        <topology evidence="1">Multi-pass membrane protein</topology>
    </subcellularLocation>
</comment>
<dbReference type="InterPro" id="IPR003864">
    <property type="entry name" value="CSC1/OSCA1-like_7TM"/>
</dbReference>
<evidence type="ECO:0000259" key="11">
    <source>
        <dbReference type="Pfam" id="PF14703"/>
    </source>
</evidence>
<evidence type="ECO:0000256" key="1">
    <source>
        <dbReference type="ARBA" id="ARBA00004141"/>
    </source>
</evidence>
<name>A0ABR3G8E4_9PEZI</name>
<dbReference type="PANTHER" id="PTHR13018">
    <property type="entry name" value="PROBABLE MEMBRANE PROTEIN DUF221-RELATED"/>
    <property type="match status" value="1"/>
</dbReference>
<feature type="transmembrane region" description="Helical" evidence="8">
    <location>
        <begin position="195"/>
        <end position="214"/>
    </location>
</feature>
<evidence type="ECO:0000259" key="10">
    <source>
        <dbReference type="Pfam" id="PF13967"/>
    </source>
</evidence>
<dbReference type="EMBL" id="JBBBZM010000180">
    <property type="protein sequence ID" value="KAL0632222.1"/>
    <property type="molecule type" value="Genomic_DNA"/>
</dbReference>
<feature type="transmembrane region" description="Helical" evidence="8">
    <location>
        <begin position="575"/>
        <end position="598"/>
    </location>
</feature>
<evidence type="ECO:0000256" key="6">
    <source>
        <dbReference type="ARBA" id="ARBA00023136"/>
    </source>
</evidence>
<feature type="domain" description="CSC1/OSCA1-like N-terminal transmembrane" evidence="10">
    <location>
        <begin position="31"/>
        <end position="214"/>
    </location>
</feature>
<feature type="transmembrane region" description="Helical" evidence="8">
    <location>
        <begin position="634"/>
        <end position="656"/>
    </location>
</feature>
<keyword evidence="6 8" id="KW-0472">Membrane</keyword>
<comment type="similarity">
    <text evidence="2">Belongs to the CSC1 (TC 1.A.17) family.</text>
</comment>
<evidence type="ECO:0008006" key="14">
    <source>
        <dbReference type="Google" id="ProtNLM"/>
    </source>
</evidence>
<keyword evidence="3" id="KW-0813">Transport</keyword>
<accession>A0ABR3G8E4</accession>
<gene>
    <name evidence="12" type="ORF">Q9L58_008894</name>
</gene>
<feature type="transmembrane region" description="Helical" evidence="8">
    <location>
        <begin position="532"/>
        <end position="554"/>
    </location>
</feature>
<feature type="transmembrane region" description="Helical" evidence="8">
    <location>
        <begin position="662"/>
        <end position="680"/>
    </location>
</feature>
<protein>
    <recommendedName>
        <fullName evidence="14">DUF221-domain-containing protein</fullName>
    </recommendedName>
</protein>